<protein>
    <recommendedName>
        <fullName evidence="5">DUF3761 domain-containing protein</fullName>
    </recommendedName>
</protein>
<keyword evidence="4" id="KW-1185">Reference proteome</keyword>
<evidence type="ECO:0000313" key="3">
    <source>
        <dbReference type="EMBL" id="TWI65208.1"/>
    </source>
</evidence>
<reference evidence="3 4" key="1">
    <citation type="journal article" date="2015" name="Stand. Genomic Sci.">
        <title>Genomic Encyclopedia of Bacterial and Archaeal Type Strains, Phase III: the genomes of soil and plant-associated and newly described type strains.</title>
        <authorList>
            <person name="Whitman W.B."/>
            <person name="Woyke T."/>
            <person name="Klenk H.P."/>
            <person name="Zhou Y."/>
            <person name="Lilburn T.G."/>
            <person name="Beck B.J."/>
            <person name="De Vos P."/>
            <person name="Vandamme P."/>
            <person name="Eisen J.A."/>
            <person name="Garrity G."/>
            <person name="Hugenholtz P."/>
            <person name="Kyrpides N.C."/>
        </authorList>
    </citation>
    <scope>NUCLEOTIDE SEQUENCE [LARGE SCALE GENOMIC DNA]</scope>
    <source>
        <strain evidence="3 4">CGMCC 1.10822</strain>
    </source>
</reference>
<evidence type="ECO:0000313" key="4">
    <source>
        <dbReference type="Proteomes" id="UP000318431"/>
    </source>
</evidence>
<gene>
    <name evidence="3" type="ORF">IP91_02615</name>
</gene>
<feature type="signal peptide" evidence="2">
    <location>
        <begin position="1"/>
        <end position="23"/>
    </location>
</feature>
<organism evidence="3 4">
    <name type="scientific">Pseudoduganella lurida</name>
    <dbReference type="NCBI Taxonomy" id="1036180"/>
    <lineage>
        <taxon>Bacteria</taxon>
        <taxon>Pseudomonadati</taxon>
        <taxon>Pseudomonadota</taxon>
        <taxon>Betaproteobacteria</taxon>
        <taxon>Burkholderiales</taxon>
        <taxon>Oxalobacteraceae</taxon>
        <taxon>Telluria group</taxon>
        <taxon>Pseudoduganella</taxon>
    </lineage>
</organism>
<dbReference type="EMBL" id="VLLB01000004">
    <property type="protein sequence ID" value="TWI65208.1"/>
    <property type="molecule type" value="Genomic_DNA"/>
</dbReference>
<comment type="caution">
    <text evidence="3">The sequence shown here is derived from an EMBL/GenBank/DDBJ whole genome shotgun (WGS) entry which is preliminary data.</text>
</comment>
<dbReference type="AlphaFoldDB" id="A0A562R801"/>
<proteinExistence type="predicted"/>
<feature type="region of interest" description="Disordered" evidence="1">
    <location>
        <begin position="62"/>
        <end position="91"/>
    </location>
</feature>
<evidence type="ECO:0000256" key="2">
    <source>
        <dbReference type="SAM" id="SignalP"/>
    </source>
</evidence>
<dbReference type="Proteomes" id="UP000318431">
    <property type="component" value="Unassembled WGS sequence"/>
</dbReference>
<feature type="chain" id="PRO_5021963871" description="DUF3761 domain-containing protein" evidence="2">
    <location>
        <begin position="24"/>
        <end position="184"/>
    </location>
</feature>
<name>A0A562R801_9BURK</name>
<accession>A0A562R801</accession>
<evidence type="ECO:0000256" key="1">
    <source>
        <dbReference type="SAM" id="MobiDB-lite"/>
    </source>
</evidence>
<keyword evidence="2" id="KW-0732">Signal</keyword>
<dbReference type="RefSeq" id="WP_145649459.1">
    <property type="nucleotide sequence ID" value="NZ_VLLB01000004.1"/>
</dbReference>
<evidence type="ECO:0008006" key="5">
    <source>
        <dbReference type="Google" id="ProtNLM"/>
    </source>
</evidence>
<sequence length="184" mass="18460">MRIATSGATLVATLLLPVAAVHAVRQEPAEQIAQQSAAYAKLPACTLAADGRSLAVEPCRTAPAQRPMPRRPVPAQGEARIGIPDTRPQAPSLMLPSATLNSPYPAAPRPPVPPAVNPSAGNGSAVPAPGAYAVPPPGATRPSPAACVGTGCRDATGTQYRGGAVLTSPTGRPCTNTGGFVSCM</sequence>
<dbReference type="OrthoDB" id="8756280at2"/>